<comment type="caution">
    <text evidence="2">The sequence shown here is derived from an EMBL/GenBank/DDBJ whole genome shotgun (WGS) entry which is preliminary data.</text>
</comment>
<feature type="region of interest" description="Disordered" evidence="1">
    <location>
        <begin position="1"/>
        <end position="68"/>
    </location>
</feature>
<evidence type="ECO:0000256" key="1">
    <source>
        <dbReference type="SAM" id="MobiDB-lite"/>
    </source>
</evidence>
<gene>
    <name evidence="2" type="ORF">AWRI4619_LOCUS8497</name>
</gene>
<feature type="compositionally biased region" description="Polar residues" evidence="1">
    <location>
        <begin position="30"/>
        <end position="45"/>
    </location>
</feature>
<protein>
    <submittedName>
        <fullName evidence="2">Uncharacterized protein</fullName>
    </submittedName>
</protein>
<sequence>MAEPEVVIDASESNTPAPTQSQDVDMGGQDESTQPENSVDPSTEQQDVEPSGLENLEPELPARVTFLE</sequence>
<evidence type="ECO:0000313" key="3">
    <source>
        <dbReference type="Proteomes" id="UP000716446"/>
    </source>
</evidence>
<organism evidence="2 3">
    <name type="scientific">Aureobasidium vineae</name>
    <dbReference type="NCBI Taxonomy" id="2773715"/>
    <lineage>
        <taxon>Eukaryota</taxon>
        <taxon>Fungi</taxon>
        <taxon>Dikarya</taxon>
        <taxon>Ascomycota</taxon>
        <taxon>Pezizomycotina</taxon>
        <taxon>Dothideomycetes</taxon>
        <taxon>Dothideomycetidae</taxon>
        <taxon>Dothideales</taxon>
        <taxon>Saccotheciaceae</taxon>
        <taxon>Aureobasidium</taxon>
    </lineage>
</organism>
<accession>A0A9N8PGK1</accession>
<keyword evidence="3" id="KW-1185">Reference proteome</keyword>
<dbReference type="EMBL" id="CAIJEN010000015">
    <property type="protein sequence ID" value="CAD0094817.1"/>
    <property type="molecule type" value="Genomic_DNA"/>
</dbReference>
<reference evidence="2" key="1">
    <citation type="submission" date="2020-06" db="EMBL/GenBank/DDBJ databases">
        <authorList>
            <person name="Onetto C."/>
        </authorList>
    </citation>
    <scope>NUCLEOTIDE SEQUENCE</scope>
</reference>
<evidence type="ECO:0000313" key="2">
    <source>
        <dbReference type="EMBL" id="CAD0094817.1"/>
    </source>
</evidence>
<proteinExistence type="predicted"/>
<feature type="compositionally biased region" description="Polar residues" evidence="1">
    <location>
        <begin position="11"/>
        <end position="23"/>
    </location>
</feature>
<name>A0A9N8PGK1_9PEZI</name>
<dbReference type="AlphaFoldDB" id="A0A9N8PGK1"/>
<dbReference type="Proteomes" id="UP000716446">
    <property type="component" value="Unassembled WGS sequence"/>
</dbReference>